<feature type="compositionally biased region" description="Low complexity" evidence="6">
    <location>
        <begin position="338"/>
        <end position="370"/>
    </location>
</feature>
<dbReference type="Proteomes" id="UP000002805">
    <property type="component" value="Chromosome"/>
</dbReference>
<evidence type="ECO:0000256" key="6">
    <source>
        <dbReference type="SAM" id="MobiDB-lite"/>
    </source>
</evidence>
<evidence type="ECO:0000256" key="2">
    <source>
        <dbReference type="ARBA" id="ARBA00022741"/>
    </source>
</evidence>
<reference evidence="9" key="1">
    <citation type="submission" date="2008-02" db="EMBL/GenBank/DDBJ databases">
        <authorList>
            <consortium name="The Broad Institute Genome Sequencing Platform"/>
            <person name="Fischbach M."/>
            <person name="Ward D."/>
            <person name="Young S."/>
            <person name="Jaffe D."/>
            <person name="Gnerre S."/>
            <person name="Berlin A."/>
            <person name="Heiman D."/>
            <person name="Hepburn T."/>
            <person name="Sykes S."/>
            <person name="Alvarado L."/>
            <person name="Kodira C.D."/>
            <person name="Straight P."/>
            <person name="Clardy J."/>
            <person name="Hung D."/>
            <person name="Kolter R."/>
            <person name="Mekalanos J."/>
            <person name="Walker S."/>
            <person name="Walsh C.T."/>
            <person name="Lander E."/>
            <person name="Galagan J."/>
            <person name="Nusbaum C."/>
            <person name="Birren B."/>
        </authorList>
    </citation>
    <scope>NUCLEOTIDE SEQUENCE [LARGE SCALE GENOMIC DNA]</scope>
    <source>
        <strain evidence="9">ATCC 25486 / DSM 40338 / CBS 914.69 / JCM 4507 / NBRC 13074 / NRRL 2958 / 5647</strain>
    </source>
</reference>
<feature type="compositionally biased region" description="Low complexity" evidence="6">
    <location>
        <begin position="378"/>
        <end position="387"/>
    </location>
</feature>
<gene>
    <name evidence="8" type="ORF">SSDG_04811</name>
</gene>
<evidence type="ECO:0000313" key="8">
    <source>
        <dbReference type="EMBL" id="EDY66481.1"/>
    </source>
</evidence>
<accession>B5HI20</accession>
<organism evidence="8 9">
    <name type="scientific">Streptomyces pristinaespiralis (strain ATCC 25486 / DSM 40338 / CBS 914.69 / JCM 4507 / KCC S-0507 / NBRC 13074 / NRRL 2958 / 5647)</name>
    <dbReference type="NCBI Taxonomy" id="457429"/>
    <lineage>
        <taxon>Bacteria</taxon>
        <taxon>Bacillati</taxon>
        <taxon>Actinomycetota</taxon>
        <taxon>Actinomycetes</taxon>
        <taxon>Kitasatosporales</taxon>
        <taxon>Streptomycetaceae</taxon>
        <taxon>Streptomyces</taxon>
    </lineage>
</organism>
<dbReference type="PROSITE" id="PS00108">
    <property type="entry name" value="PROTEIN_KINASE_ST"/>
    <property type="match status" value="1"/>
</dbReference>
<keyword evidence="8" id="KW-0723">Serine/threonine-protein kinase</keyword>
<dbReference type="CDD" id="cd14014">
    <property type="entry name" value="STKc_PknB_like"/>
    <property type="match status" value="1"/>
</dbReference>
<dbReference type="SUPFAM" id="SSF56112">
    <property type="entry name" value="Protein kinase-like (PK-like)"/>
    <property type="match status" value="1"/>
</dbReference>
<protein>
    <submittedName>
        <fullName evidence="8">Tyrosine protein kinase:Serine/threonine protein kinase</fullName>
    </submittedName>
</protein>
<feature type="compositionally biased region" description="Pro residues" evidence="6">
    <location>
        <begin position="304"/>
        <end position="325"/>
    </location>
</feature>
<dbReference type="InterPro" id="IPR008271">
    <property type="entry name" value="Ser/Thr_kinase_AS"/>
</dbReference>
<evidence type="ECO:0000256" key="5">
    <source>
        <dbReference type="PROSITE-ProRule" id="PRU10141"/>
    </source>
</evidence>
<keyword evidence="9" id="KW-1185">Reference proteome</keyword>
<proteinExistence type="predicted"/>
<dbReference type="PANTHER" id="PTHR43289:SF34">
    <property type="entry name" value="SERINE_THREONINE-PROTEIN KINASE YBDM-RELATED"/>
    <property type="match status" value="1"/>
</dbReference>
<dbReference type="GO" id="GO:0004674">
    <property type="term" value="F:protein serine/threonine kinase activity"/>
    <property type="evidence" value="ECO:0007669"/>
    <property type="project" value="UniProtKB-KW"/>
</dbReference>
<dbReference type="InterPro" id="IPR000719">
    <property type="entry name" value="Prot_kinase_dom"/>
</dbReference>
<dbReference type="Pfam" id="PF00069">
    <property type="entry name" value="Pkinase"/>
    <property type="match status" value="1"/>
</dbReference>
<evidence type="ECO:0000259" key="7">
    <source>
        <dbReference type="PROSITE" id="PS50011"/>
    </source>
</evidence>
<feature type="domain" description="Protein kinase" evidence="7">
    <location>
        <begin position="16"/>
        <end position="267"/>
    </location>
</feature>
<dbReference type="HOGENOM" id="CLU_492516_0_0_11"/>
<dbReference type="PROSITE" id="PS50011">
    <property type="entry name" value="PROTEIN_KINASE_DOM"/>
    <property type="match status" value="1"/>
</dbReference>
<evidence type="ECO:0000313" key="9">
    <source>
        <dbReference type="Proteomes" id="UP000002805"/>
    </source>
</evidence>
<reference evidence="9" key="2">
    <citation type="submission" date="2009-10" db="EMBL/GenBank/DDBJ databases">
        <title>The genome sequence of Streptomyces pristinaespiralis strain ATCC 25486.</title>
        <authorList>
            <consortium name="The Broad Institute Genome Sequencing Platform"/>
            <consortium name="Broad Institute Microbial Sequencing Center"/>
            <person name="Fischbach M."/>
            <person name="Godfrey P."/>
            <person name="Ward D."/>
            <person name="Young S."/>
            <person name="Zeng Q."/>
            <person name="Koehrsen M."/>
            <person name="Alvarado L."/>
            <person name="Berlin A.M."/>
            <person name="Bochicchio J."/>
            <person name="Borenstein D."/>
            <person name="Chapman S.B."/>
            <person name="Chen Z."/>
            <person name="Engels R."/>
            <person name="Freedman E."/>
            <person name="Gellesch M."/>
            <person name="Goldberg J."/>
            <person name="Griggs A."/>
            <person name="Gujja S."/>
            <person name="Heilman E.R."/>
            <person name="Heiman D.I."/>
            <person name="Hepburn T.A."/>
            <person name="Howarth C."/>
            <person name="Jen D."/>
            <person name="Larson L."/>
            <person name="Lewis B."/>
            <person name="Mehta T."/>
            <person name="Park D."/>
            <person name="Pearson M."/>
            <person name="Richards J."/>
            <person name="Roberts A."/>
            <person name="Saif S."/>
            <person name="Shea T.D."/>
            <person name="Shenoy N."/>
            <person name="Sisk P."/>
            <person name="Stolte C."/>
            <person name="Sykes S.N."/>
            <person name="Thomson T."/>
            <person name="Walk T."/>
            <person name="White J."/>
            <person name="Yandava C."/>
            <person name="Straight P."/>
            <person name="Clardy J."/>
            <person name="Hung D."/>
            <person name="Kolter R."/>
            <person name="Mekalanos J."/>
            <person name="Walker S."/>
            <person name="Walsh C.T."/>
            <person name="Wieland-Brown L.C."/>
            <person name="Haas B."/>
            <person name="Nusbaum C."/>
            <person name="Birren B."/>
        </authorList>
    </citation>
    <scope>NUCLEOTIDE SEQUENCE [LARGE SCALE GENOMIC DNA]</scope>
    <source>
        <strain evidence="9">ATCC 25486 / DSM 40338 / CBS 914.69 / JCM 4507 / NBRC 13074 / NRRL 2958 / 5647</strain>
    </source>
</reference>
<dbReference type="InterPro" id="IPR017441">
    <property type="entry name" value="Protein_kinase_ATP_BS"/>
</dbReference>
<dbReference type="Gene3D" id="3.30.200.20">
    <property type="entry name" value="Phosphorylase Kinase, domain 1"/>
    <property type="match status" value="1"/>
</dbReference>
<feature type="binding site" evidence="5">
    <location>
        <position position="44"/>
    </location>
    <ligand>
        <name>ATP</name>
        <dbReference type="ChEBI" id="CHEBI:30616"/>
    </ligand>
</feature>
<dbReference type="EMBL" id="CM000950">
    <property type="protein sequence ID" value="EDY66481.1"/>
    <property type="molecule type" value="Genomic_DNA"/>
</dbReference>
<dbReference type="SMART" id="SM00220">
    <property type="entry name" value="S_TKc"/>
    <property type="match status" value="1"/>
</dbReference>
<dbReference type="PANTHER" id="PTHR43289">
    <property type="entry name" value="MITOGEN-ACTIVATED PROTEIN KINASE KINASE KINASE 20-RELATED"/>
    <property type="match status" value="1"/>
</dbReference>
<keyword evidence="1" id="KW-0808">Transferase</keyword>
<dbReference type="Gene3D" id="1.10.510.10">
    <property type="entry name" value="Transferase(Phosphotransferase) domain 1"/>
    <property type="match status" value="1"/>
</dbReference>
<name>B5HI20_STRE2</name>
<evidence type="ECO:0000256" key="1">
    <source>
        <dbReference type="ARBA" id="ARBA00022679"/>
    </source>
</evidence>
<keyword evidence="3 8" id="KW-0418">Kinase</keyword>
<dbReference type="InterPro" id="IPR011009">
    <property type="entry name" value="Kinase-like_dom_sf"/>
</dbReference>
<keyword evidence="4 5" id="KW-0067">ATP-binding</keyword>
<keyword evidence="2 5" id="KW-0547">Nucleotide-binding</keyword>
<dbReference type="GO" id="GO:0005524">
    <property type="term" value="F:ATP binding"/>
    <property type="evidence" value="ECO:0007669"/>
    <property type="project" value="UniProtKB-UniRule"/>
</dbReference>
<dbReference type="eggNOG" id="COG0515">
    <property type="taxonomic scope" value="Bacteria"/>
</dbReference>
<sequence length="553" mass="57498">MMEGLKPTDPQQVGRYRISALLGAGGMGRVFLGRSPSGRLVAVKVVRPELAEDPGFRRRFAQEVAAARKVTGFFTAALVDADPDGSPPWLATAYVPGMALDQAVAAHGPWPTDSVRALGAGLAEALEAIHAAGLVHRDLKPSNVLVAPDGPRVVDFGISVATEATSLTRTGTILGTPGFMAPEQLVGTPVSPATDVFAFGAVLTYAATGTGPFGTGSAQSLNFRIAYEEPRLDQLPGPGLEIIDRCLAKDPADRPTVGELIEELTQLTNAGGYTPTEVVTEAAVWLPEQVARALPATVTAPAASVPPTPEPEVAPPASPPAPPVRSRPGVTPSVSAQPTTAAPAGPATTTPARATGPTPGTTARATKGGANRPPVASRAAGTGPEPAARARRPRPVRTAENPTVTAPTSALRRAIPLWVAGASLVPALSLPFHWGTPLFQSLFSTYWAYSAAWPFGGSWPLALVAVLGVCTCATTLFALHRSPLKPVPSRIRRLHLWSTMFTTGLFAFWVGEQLSGRGDLSFLGSGAWFFALGCAALVHSTFRLRAPKHPTAS</sequence>
<feature type="region of interest" description="Disordered" evidence="6">
    <location>
        <begin position="301"/>
        <end position="407"/>
    </location>
</feature>
<dbReference type="PROSITE" id="PS00107">
    <property type="entry name" value="PROTEIN_KINASE_ATP"/>
    <property type="match status" value="1"/>
</dbReference>
<evidence type="ECO:0000256" key="3">
    <source>
        <dbReference type="ARBA" id="ARBA00022777"/>
    </source>
</evidence>
<evidence type="ECO:0000256" key="4">
    <source>
        <dbReference type="ARBA" id="ARBA00022840"/>
    </source>
</evidence>
<dbReference type="AlphaFoldDB" id="B5HI20"/>